<evidence type="ECO:0000256" key="9">
    <source>
        <dbReference type="ARBA" id="ARBA00023125"/>
    </source>
</evidence>
<comment type="similarity">
    <text evidence="2 10">Belongs to the beta sliding clamp family.</text>
</comment>
<dbReference type="Gene3D" id="3.70.10.10">
    <property type="match status" value="1"/>
</dbReference>
<dbReference type="NCBIfam" id="TIGR00663">
    <property type="entry name" value="dnan"/>
    <property type="match status" value="1"/>
</dbReference>
<feature type="domain" description="DNA polymerase III beta sliding clamp N-terminal" evidence="11">
    <location>
        <begin position="1"/>
        <end position="127"/>
    </location>
</feature>
<accession>A0ABU0CTR2</accession>
<evidence type="ECO:0000259" key="12">
    <source>
        <dbReference type="Pfam" id="PF02767"/>
    </source>
</evidence>
<dbReference type="SMART" id="SM00480">
    <property type="entry name" value="POL3Bc"/>
    <property type="match status" value="1"/>
</dbReference>
<evidence type="ECO:0000256" key="10">
    <source>
        <dbReference type="PIRNR" id="PIRNR000804"/>
    </source>
</evidence>
<keyword evidence="8 10" id="KW-0239">DNA-directed DNA polymerase</keyword>
<dbReference type="InterPro" id="IPR022637">
    <property type="entry name" value="DNA_polIII_beta_cen"/>
</dbReference>
<evidence type="ECO:0000256" key="6">
    <source>
        <dbReference type="ARBA" id="ARBA00022695"/>
    </source>
</evidence>
<comment type="subunit">
    <text evidence="10">Forms a ring-shaped head-to-tail homodimer around DNA.</text>
</comment>
<keyword evidence="6 10" id="KW-0548">Nucleotidyltransferase</keyword>
<dbReference type="PIRSF" id="PIRSF000804">
    <property type="entry name" value="DNA_pol_III_b"/>
    <property type="match status" value="1"/>
</dbReference>
<evidence type="ECO:0000256" key="7">
    <source>
        <dbReference type="ARBA" id="ARBA00022705"/>
    </source>
</evidence>
<dbReference type="Pfam" id="PF02768">
    <property type="entry name" value="DNA_pol3_beta_3"/>
    <property type="match status" value="1"/>
</dbReference>
<reference evidence="14 15" key="1">
    <citation type="submission" date="2023-07" db="EMBL/GenBank/DDBJ databases">
        <title>Genomic Encyclopedia of Type Strains, Phase IV (KMG-IV): sequencing the most valuable type-strain genomes for metagenomic binning, comparative biology and taxonomic classification.</title>
        <authorList>
            <person name="Goeker M."/>
        </authorList>
    </citation>
    <scope>NUCLEOTIDE SEQUENCE [LARGE SCALE GENOMIC DNA]</scope>
    <source>
        <strain evidence="14 15">DSM 17740</strain>
    </source>
</reference>
<evidence type="ECO:0000256" key="3">
    <source>
        <dbReference type="ARBA" id="ARBA00021035"/>
    </source>
</evidence>
<proteinExistence type="inferred from homology"/>
<evidence type="ECO:0000259" key="13">
    <source>
        <dbReference type="Pfam" id="PF02768"/>
    </source>
</evidence>
<keyword evidence="7 10" id="KW-0235">DNA replication</keyword>
<evidence type="ECO:0000259" key="11">
    <source>
        <dbReference type="Pfam" id="PF00712"/>
    </source>
</evidence>
<dbReference type="InterPro" id="IPR022635">
    <property type="entry name" value="DNA_polIII_beta_C"/>
</dbReference>
<feature type="domain" description="DNA polymerase III beta sliding clamp C-terminal" evidence="13">
    <location>
        <begin position="255"/>
        <end position="375"/>
    </location>
</feature>
<evidence type="ECO:0000256" key="4">
    <source>
        <dbReference type="ARBA" id="ARBA00022490"/>
    </source>
</evidence>
<evidence type="ECO:0000256" key="1">
    <source>
        <dbReference type="ARBA" id="ARBA00004496"/>
    </source>
</evidence>
<keyword evidence="9" id="KW-0238">DNA-binding</keyword>
<dbReference type="Proteomes" id="UP001232445">
    <property type="component" value="Unassembled WGS sequence"/>
</dbReference>
<evidence type="ECO:0000256" key="5">
    <source>
        <dbReference type="ARBA" id="ARBA00022679"/>
    </source>
</evidence>
<evidence type="ECO:0000313" key="14">
    <source>
        <dbReference type="EMBL" id="MDQ0339274.1"/>
    </source>
</evidence>
<dbReference type="CDD" id="cd00140">
    <property type="entry name" value="beta_clamp"/>
    <property type="match status" value="1"/>
</dbReference>
<dbReference type="PANTHER" id="PTHR30478">
    <property type="entry name" value="DNA POLYMERASE III SUBUNIT BETA"/>
    <property type="match status" value="1"/>
</dbReference>
<feature type="domain" description="DNA polymerase III beta sliding clamp central" evidence="12">
    <location>
        <begin position="137"/>
        <end position="252"/>
    </location>
</feature>
<keyword evidence="15" id="KW-1185">Reference proteome</keyword>
<protein>
    <recommendedName>
        <fullName evidence="3 10">Beta sliding clamp</fullName>
    </recommendedName>
</protein>
<gene>
    <name evidence="14" type="ORF">J2S00_002061</name>
</gene>
<evidence type="ECO:0000256" key="2">
    <source>
        <dbReference type="ARBA" id="ARBA00010752"/>
    </source>
</evidence>
<dbReference type="SUPFAM" id="SSF55979">
    <property type="entry name" value="DNA clamp"/>
    <property type="match status" value="3"/>
</dbReference>
<name>A0ABU0CTR2_9BACI</name>
<organism evidence="14 15">
    <name type="scientific">Caldalkalibacillus uzonensis</name>
    <dbReference type="NCBI Taxonomy" id="353224"/>
    <lineage>
        <taxon>Bacteria</taxon>
        <taxon>Bacillati</taxon>
        <taxon>Bacillota</taxon>
        <taxon>Bacilli</taxon>
        <taxon>Bacillales</taxon>
        <taxon>Bacillaceae</taxon>
        <taxon>Caldalkalibacillus</taxon>
    </lineage>
</organism>
<dbReference type="RefSeq" id="WP_307339029.1">
    <property type="nucleotide sequence ID" value="NZ_JAUSUQ010000007.1"/>
</dbReference>
<dbReference type="Gene3D" id="3.10.150.10">
    <property type="entry name" value="DNA Polymerase III, subunit A, domain 2"/>
    <property type="match status" value="1"/>
</dbReference>
<dbReference type="InterPro" id="IPR022634">
    <property type="entry name" value="DNA_polIII_beta_N"/>
</dbReference>
<sequence>MHIVVDRDALREAVNQVAKAVSSRTTIPILTGIKLTATHEECILTGSDSDISIQVSIPQQVDDKELIKVVKLGSIVLPAKYFTEIVKKLPAEQIEIEVLDNEVTNIRSGSAEFNLNGLNAEEYPRLPQLEEDQVFSISAQLLKGLIRQTSFAVSTQESRPILTGVLIKLEDGQLTLVATDSHRLARRSAQVEANQDTRFDNIVVPGRSLNELQRILEDQEEPVQIVMTNNQMLVKAGRLLFLSRLLEGTYPDTDRIIPTSSKTTLQIGTKALLSAIERASLLARDGKHVVKLSTQEDRIQITSNTPEVGQVFEHVQVHHITGEEVQIAFNAKFMLDALRVIDSGEVTIQFTGALSPFVIKPTDHEHLLHLILPVRTY</sequence>
<dbReference type="Pfam" id="PF02767">
    <property type="entry name" value="DNA_pol3_beta_2"/>
    <property type="match status" value="1"/>
</dbReference>
<dbReference type="Pfam" id="PF00712">
    <property type="entry name" value="DNA_pol3_beta"/>
    <property type="match status" value="1"/>
</dbReference>
<dbReference type="GO" id="GO:0003887">
    <property type="term" value="F:DNA-directed DNA polymerase activity"/>
    <property type="evidence" value="ECO:0007669"/>
    <property type="project" value="UniProtKB-EC"/>
</dbReference>
<comment type="function">
    <text evidence="10">Confers DNA tethering and processivity to DNA polymerases and other proteins. Acts as a clamp, forming a ring around DNA (a reaction catalyzed by the clamp-loading complex) which diffuses in an ATP-independent manner freely and bidirectionally along dsDNA. Initially characterized for its ability to contact the catalytic subunit of DNA polymerase III (Pol III), a complex, multichain enzyme responsible for most of the replicative synthesis in bacteria; Pol III exhibits 3'-5' exonuclease proofreading activity. The beta chain is required for initiation of replication as well as for processivity of DNA replication.</text>
</comment>
<comment type="caution">
    <text evidence="14">The sequence shown here is derived from an EMBL/GenBank/DDBJ whole genome shotgun (WGS) entry which is preliminary data.</text>
</comment>
<comment type="subcellular location">
    <subcellularLocation>
        <location evidence="1 10">Cytoplasm</location>
    </subcellularLocation>
</comment>
<dbReference type="InterPro" id="IPR001001">
    <property type="entry name" value="DNA_polIII_beta"/>
</dbReference>
<keyword evidence="5 10" id="KW-0808">Transferase</keyword>
<keyword evidence="4 10" id="KW-0963">Cytoplasm</keyword>
<dbReference type="EMBL" id="JAUSUQ010000007">
    <property type="protein sequence ID" value="MDQ0339274.1"/>
    <property type="molecule type" value="Genomic_DNA"/>
</dbReference>
<evidence type="ECO:0000256" key="8">
    <source>
        <dbReference type="ARBA" id="ARBA00022932"/>
    </source>
</evidence>
<evidence type="ECO:0000313" key="15">
    <source>
        <dbReference type="Proteomes" id="UP001232445"/>
    </source>
</evidence>
<dbReference type="PANTHER" id="PTHR30478:SF0">
    <property type="entry name" value="BETA SLIDING CLAMP"/>
    <property type="match status" value="1"/>
</dbReference>
<dbReference type="InterPro" id="IPR046938">
    <property type="entry name" value="DNA_clamp_sf"/>
</dbReference>